<feature type="compositionally biased region" description="Acidic residues" evidence="13">
    <location>
        <begin position="28"/>
        <end position="38"/>
    </location>
</feature>
<gene>
    <name evidence="15" type="ORF">DFQ27_002224</name>
</gene>
<feature type="transmembrane region" description="Helical" evidence="14">
    <location>
        <begin position="156"/>
        <end position="176"/>
    </location>
</feature>
<dbReference type="EMBL" id="JAAAJB010000181">
    <property type="protein sequence ID" value="KAG0262660.1"/>
    <property type="molecule type" value="Genomic_DNA"/>
</dbReference>
<feature type="transmembrane region" description="Helical" evidence="14">
    <location>
        <begin position="234"/>
        <end position="254"/>
    </location>
</feature>
<keyword evidence="5" id="KW-0808">Transferase</keyword>
<evidence type="ECO:0000256" key="8">
    <source>
        <dbReference type="ARBA" id="ARBA00023098"/>
    </source>
</evidence>
<feature type="transmembrane region" description="Helical" evidence="14">
    <location>
        <begin position="266"/>
        <end position="286"/>
    </location>
</feature>
<feature type="transmembrane region" description="Helical" evidence="14">
    <location>
        <begin position="398"/>
        <end position="417"/>
    </location>
</feature>
<dbReference type="PANTHER" id="PTHR31201:SF1">
    <property type="entry name" value="GLYCEROPHOSPHOCHOLINE ACYLTRANSFERASE 1"/>
    <property type="match status" value="1"/>
</dbReference>
<comment type="similarity">
    <text evidence="2">Belongs to the GPC1 family.</text>
</comment>
<keyword evidence="4" id="KW-0444">Lipid biosynthesis</keyword>
<accession>A0A9P6Q803</accession>
<keyword evidence="16" id="KW-1185">Reference proteome</keyword>
<dbReference type="PANTHER" id="PTHR31201">
    <property type="entry name" value="OS01G0585100 PROTEIN"/>
    <property type="match status" value="1"/>
</dbReference>
<name>A0A9P6Q803_9FUNG</name>
<keyword evidence="11" id="KW-1208">Phospholipid metabolism</keyword>
<feature type="transmembrane region" description="Helical" evidence="14">
    <location>
        <begin position="306"/>
        <end position="331"/>
    </location>
</feature>
<keyword evidence="12" id="KW-0012">Acyltransferase</keyword>
<comment type="caution">
    <text evidence="15">The sequence shown here is derived from an EMBL/GenBank/DDBJ whole genome shotgun (WGS) entry which is preliminary data.</text>
</comment>
<evidence type="ECO:0000256" key="6">
    <source>
        <dbReference type="ARBA" id="ARBA00022692"/>
    </source>
</evidence>
<evidence type="ECO:0000256" key="1">
    <source>
        <dbReference type="ARBA" id="ARBA00004141"/>
    </source>
</evidence>
<evidence type="ECO:0000256" key="3">
    <source>
        <dbReference type="ARBA" id="ARBA00019082"/>
    </source>
</evidence>
<evidence type="ECO:0000256" key="2">
    <source>
        <dbReference type="ARBA" id="ARBA00006675"/>
    </source>
</evidence>
<evidence type="ECO:0000256" key="13">
    <source>
        <dbReference type="SAM" id="MobiDB-lite"/>
    </source>
</evidence>
<evidence type="ECO:0000256" key="12">
    <source>
        <dbReference type="ARBA" id="ARBA00023315"/>
    </source>
</evidence>
<protein>
    <recommendedName>
        <fullName evidence="3">Glycerophosphocholine acyltransferase 1</fullName>
    </recommendedName>
</protein>
<evidence type="ECO:0000313" key="15">
    <source>
        <dbReference type="EMBL" id="KAG0262660.1"/>
    </source>
</evidence>
<keyword evidence="8" id="KW-0443">Lipid metabolism</keyword>
<feature type="region of interest" description="Disordered" evidence="13">
    <location>
        <begin position="1"/>
        <end position="62"/>
    </location>
</feature>
<dbReference type="AlphaFoldDB" id="A0A9P6Q803"/>
<organism evidence="15 16">
    <name type="scientific">Actinomortierella ambigua</name>
    <dbReference type="NCBI Taxonomy" id="1343610"/>
    <lineage>
        <taxon>Eukaryota</taxon>
        <taxon>Fungi</taxon>
        <taxon>Fungi incertae sedis</taxon>
        <taxon>Mucoromycota</taxon>
        <taxon>Mortierellomycotina</taxon>
        <taxon>Mortierellomycetes</taxon>
        <taxon>Mortierellales</taxon>
        <taxon>Mortierellaceae</taxon>
        <taxon>Actinomortierella</taxon>
    </lineage>
</organism>
<feature type="transmembrane region" description="Helical" evidence="14">
    <location>
        <begin position="208"/>
        <end position="228"/>
    </location>
</feature>
<evidence type="ECO:0000313" key="16">
    <source>
        <dbReference type="Proteomes" id="UP000807716"/>
    </source>
</evidence>
<feature type="transmembrane region" description="Helical" evidence="14">
    <location>
        <begin position="367"/>
        <end position="392"/>
    </location>
</feature>
<evidence type="ECO:0000256" key="14">
    <source>
        <dbReference type="SAM" id="Phobius"/>
    </source>
</evidence>
<dbReference type="GO" id="GO:0006656">
    <property type="term" value="P:phosphatidylcholine biosynthetic process"/>
    <property type="evidence" value="ECO:0007669"/>
    <property type="project" value="TreeGrafter"/>
</dbReference>
<dbReference type="Pfam" id="PF10998">
    <property type="entry name" value="DUF2838"/>
    <property type="match status" value="1"/>
</dbReference>
<dbReference type="Proteomes" id="UP000807716">
    <property type="component" value="Unassembled WGS sequence"/>
</dbReference>
<evidence type="ECO:0000256" key="9">
    <source>
        <dbReference type="ARBA" id="ARBA00023136"/>
    </source>
</evidence>
<feature type="region of interest" description="Disordered" evidence="13">
    <location>
        <begin position="436"/>
        <end position="511"/>
    </location>
</feature>
<dbReference type="GO" id="GO:0016020">
    <property type="term" value="C:membrane"/>
    <property type="evidence" value="ECO:0007669"/>
    <property type="project" value="UniProtKB-SubCell"/>
</dbReference>
<keyword evidence="10" id="KW-0594">Phospholipid biosynthesis</keyword>
<evidence type="ECO:0000256" key="5">
    <source>
        <dbReference type="ARBA" id="ARBA00022679"/>
    </source>
</evidence>
<feature type="compositionally biased region" description="Polar residues" evidence="13">
    <location>
        <begin position="436"/>
        <end position="446"/>
    </location>
</feature>
<reference evidence="15" key="1">
    <citation type="journal article" date="2020" name="Fungal Divers.">
        <title>Resolving the Mortierellaceae phylogeny through synthesis of multi-gene phylogenetics and phylogenomics.</title>
        <authorList>
            <person name="Vandepol N."/>
            <person name="Liber J."/>
            <person name="Desiro A."/>
            <person name="Na H."/>
            <person name="Kennedy M."/>
            <person name="Barry K."/>
            <person name="Grigoriev I.V."/>
            <person name="Miller A.N."/>
            <person name="O'Donnell K."/>
            <person name="Stajich J.E."/>
            <person name="Bonito G."/>
        </authorList>
    </citation>
    <scope>NUCLEOTIDE SEQUENCE</scope>
    <source>
        <strain evidence="15">BC1065</strain>
    </source>
</reference>
<dbReference type="InterPro" id="IPR021261">
    <property type="entry name" value="GPCAT"/>
</dbReference>
<comment type="subcellular location">
    <subcellularLocation>
        <location evidence="1">Membrane</location>
        <topology evidence="1">Multi-pass membrane protein</topology>
    </subcellularLocation>
</comment>
<keyword evidence="9 14" id="KW-0472">Membrane</keyword>
<feature type="compositionally biased region" description="Basic and acidic residues" evidence="13">
    <location>
        <begin position="485"/>
        <end position="498"/>
    </location>
</feature>
<evidence type="ECO:0000256" key="11">
    <source>
        <dbReference type="ARBA" id="ARBA00023264"/>
    </source>
</evidence>
<dbReference type="GO" id="GO:0016746">
    <property type="term" value="F:acyltransferase activity"/>
    <property type="evidence" value="ECO:0007669"/>
    <property type="project" value="UniProtKB-KW"/>
</dbReference>
<evidence type="ECO:0000256" key="4">
    <source>
        <dbReference type="ARBA" id="ARBA00022516"/>
    </source>
</evidence>
<feature type="compositionally biased region" description="Basic and acidic residues" evidence="13">
    <location>
        <begin position="450"/>
        <end position="477"/>
    </location>
</feature>
<keyword evidence="6 14" id="KW-0812">Transmembrane</keyword>
<evidence type="ECO:0000256" key="10">
    <source>
        <dbReference type="ARBA" id="ARBA00023209"/>
    </source>
</evidence>
<evidence type="ECO:0000256" key="7">
    <source>
        <dbReference type="ARBA" id="ARBA00022989"/>
    </source>
</evidence>
<proteinExistence type="inferred from homology"/>
<keyword evidence="7 14" id="KW-1133">Transmembrane helix</keyword>
<sequence>MVASDSEYNASLGRCVSAPGDIEHEEQRQEEEDEEDHTYDDARVSDPALLSEPPSPSLGPIKTPNLLSHLSFSLDSFLAQNLEEELTELPVLATQMYNSLRSDLSKTKHQLRHRMGHKTRQLQNQMDSTTRDLKAQIDMSLLMWKRNMKKASVVKFIDKVAFTLGMMECCMTPWLVATFPEWIPTVHTIQTVILVMGRYFIYKRKSWHYFLIDMCYFVNAAVLLFMYAFPQSSLLFGAIWLLCNGPLAFAIIAWRNSLVLHSLDRVTSVFIHLSPPITLYTIRWLYPDPHFERFPALRNLDSLPIGKTLGAAIGLYLTWQTVYYLLVVVHYREKVKAGKRVTSYSWLLSDPKAGAISKAAHTFGEKYSILTFMAMQLVYTVLTCFLAFFTYASFKLNTAFLVTMFLACVWNGANYYMEVFSKQYEKQLNKLASEVSSAVNANQQPKTGHLHQEGGHRPGAGKRDSVDLHRSSSEGDAGHLQQGAHRQEPLHGGQEENQGRIATGHSKVKNE</sequence>
<dbReference type="OrthoDB" id="406287at2759"/>
<feature type="transmembrane region" description="Helical" evidence="14">
    <location>
        <begin position="182"/>
        <end position="201"/>
    </location>
</feature>